<evidence type="ECO:0000313" key="1">
    <source>
        <dbReference type="EMBL" id="QGA24927.1"/>
    </source>
</evidence>
<dbReference type="PANTHER" id="PTHR12993:SF11">
    <property type="entry name" value="N-ACETYLGLUCOSAMINYL-PHOSPHATIDYLINOSITOL DE-N-ACETYLASE"/>
    <property type="match status" value="1"/>
</dbReference>
<dbReference type="InterPro" id="IPR003737">
    <property type="entry name" value="GlcNAc_PI_deacetylase-related"/>
</dbReference>
<reference evidence="1 2" key="1">
    <citation type="submission" date="2019-10" db="EMBL/GenBank/DDBJ databases">
        <authorList>
            <person name="Dong K."/>
        </authorList>
    </citation>
    <scope>NUCLEOTIDE SEQUENCE [LARGE SCALE GENOMIC DNA]</scope>
    <source>
        <strain evidence="2">dk4302</strain>
    </source>
</reference>
<organism evidence="1 2">
    <name type="scientific">Sphingobacterium zhuxiongii</name>
    <dbReference type="NCBI Taxonomy" id="2662364"/>
    <lineage>
        <taxon>Bacteria</taxon>
        <taxon>Pseudomonadati</taxon>
        <taxon>Bacteroidota</taxon>
        <taxon>Sphingobacteriia</taxon>
        <taxon>Sphingobacteriales</taxon>
        <taxon>Sphingobacteriaceae</taxon>
        <taxon>Sphingobacterium</taxon>
    </lineage>
</organism>
<dbReference type="Proteomes" id="UP000326921">
    <property type="component" value="Chromosome"/>
</dbReference>
<dbReference type="InterPro" id="IPR024078">
    <property type="entry name" value="LmbE-like_dom_sf"/>
</dbReference>
<name>A0A5Q0Q4I2_9SPHI</name>
<dbReference type="SUPFAM" id="SSF102588">
    <property type="entry name" value="LmbE-like"/>
    <property type="match status" value="1"/>
</dbReference>
<proteinExistence type="predicted"/>
<dbReference type="AlphaFoldDB" id="A0A5Q0Q4I2"/>
<protein>
    <submittedName>
        <fullName evidence="1">PIG-L family deacetylase</fullName>
    </submittedName>
</protein>
<evidence type="ECO:0000313" key="2">
    <source>
        <dbReference type="Proteomes" id="UP000326921"/>
    </source>
</evidence>
<keyword evidence="2" id="KW-1185">Reference proteome</keyword>
<sequence>MTNPNKTVLAIVAHPDDAEISCAGTLALLKDKGWTVVMATMTPGDCGSTVHTREEISKIRKQEAADAAALLDAEYYCLECDDVFVMYDKQTIVKAIELIRKTKPSVVITMSPSCYMVDHEMTSKIIQTACFSAGIVNIETPGVEPYFYTPHLYYVDAMEGKDRFGEAVKPGMIIDISSKIDLKEEMLAKHASQRDWLREHHGMDEYIIAMRGFGEKRGKEISVAYGEGYRQHLGHAYPQNNILQEELGELVHERS</sequence>
<dbReference type="RefSeq" id="WP_153509249.1">
    <property type="nucleotide sequence ID" value="NZ_CP045652.1"/>
</dbReference>
<dbReference type="GO" id="GO:0016811">
    <property type="term" value="F:hydrolase activity, acting on carbon-nitrogen (but not peptide) bonds, in linear amides"/>
    <property type="evidence" value="ECO:0007669"/>
    <property type="project" value="TreeGrafter"/>
</dbReference>
<dbReference type="PANTHER" id="PTHR12993">
    <property type="entry name" value="N-ACETYLGLUCOSAMINYL-PHOSPHATIDYLINOSITOL DE-N-ACETYLASE-RELATED"/>
    <property type="match status" value="1"/>
</dbReference>
<dbReference type="EMBL" id="CP045652">
    <property type="protein sequence ID" value="QGA24927.1"/>
    <property type="molecule type" value="Genomic_DNA"/>
</dbReference>
<dbReference type="Pfam" id="PF02585">
    <property type="entry name" value="PIG-L"/>
    <property type="match status" value="1"/>
</dbReference>
<accession>A0A5Q0Q4I2</accession>
<gene>
    <name evidence="1" type="ORF">GFH32_00705</name>
</gene>
<dbReference type="KEGG" id="sphe:GFH32_00705"/>
<dbReference type="Gene3D" id="3.40.50.10320">
    <property type="entry name" value="LmbE-like"/>
    <property type="match status" value="1"/>
</dbReference>